<evidence type="ECO:0008006" key="4">
    <source>
        <dbReference type="Google" id="ProtNLM"/>
    </source>
</evidence>
<keyword evidence="1" id="KW-0812">Transmembrane</keyword>
<keyword evidence="1" id="KW-1133">Transmembrane helix</keyword>
<sequence>MVLAYGFAAGFVLGVVRFEIASSNICRTLLRYWLFTMLLIHGVSLYTIALLVLQILFMGLRRLRTLWFFQIVLWVLITRLFAQKGFDLVIWKFVGISCGFTVCSDFFAVSCWFVDLLPCWRSIHSLVFNIMI</sequence>
<comment type="caution">
    <text evidence="2">The sequence shown here is derived from an EMBL/GenBank/DDBJ whole genome shotgun (WGS) entry which is preliminary data.</text>
</comment>
<dbReference type="EMBL" id="PSQE01000004">
    <property type="protein sequence ID" value="RHN64905.1"/>
    <property type="molecule type" value="Genomic_DNA"/>
</dbReference>
<reference evidence="3" key="1">
    <citation type="journal article" date="2018" name="Nat. Plants">
        <title>Whole-genome landscape of Medicago truncatula symbiotic genes.</title>
        <authorList>
            <person name="Pecrix Y."/>
            <person name="Staton S.E."/>
            <person name="Sallet E."/>
            <person name="Lelandais-Briere C."/>
            <person name="Moreau S."/>
            <person name="Carrere S."/>
            <person name="Blein T."/>
            <person name="Jardinaud M.F."/>
            <person name="Latrasse D."/>
            <person name="Zouine M."/>
            <person name="Zahm M."/>
            <person name="Kreplak J."/>
            <person name="Mayjonade B."/>
            <person name="Satge C."/>
            <person name="Perez M."/>
            <person name="Cauet S."/>
            <person name="Marande W."/>
            <person name="Chantry-Darmon C."/>
            <person name="Lopez-Roques C."/>
            <person name="Bouchez O."/>
            <person name="Berard A."/>
            <person name="Debelle F."/>
            <person name="Munos S."/>
            <person name="Bendahmane A."/>
            <person name="Berges H."/>
            <person name="Niebel A."/>
            <person name="Buitink J."/>
            <person name="Frugier F."/>
            <person name="Benhamed M."/>
            <person name="Crespi M."/>
            <person name="Gouzy J."/>
            <person name="Gamas P."/>
        </authorList>
    </citation>
    <scope>NUCLEOTIDE SEQUENCE [LARGE SCALE GENOMIC DNA]</scope>
    <source>
        <strain evidence="3">cv. Jemalong A17</strain>
    </source>
</reference>
<dbReference type="Proteomes" id="UP000265566">
    <property type="component" value="Chromosome 4"/>
</dbReference>
<accession>A0A396IM11</accession>
<evidence type="ECO:0000313" key="2">
    <source>
        <dbReference type="EMBL" id="RHN64905.1"/>
    </source>
</evidence>
<evidence type="ECO:0000256" key="1">
    <source>
        <dbReference type="SAM" id="Phobius"/>
    </source>
</evidence>
<feature type="transmembrane region" description="Helical" evidence="1">
    <location>
        <begin position="33"/>
        <end position="53"/>
    </location>
</feature>
<feature type="transmembrane region" description="Helical" evidence="1">
    <location>
        <begin position="65"/>
        <end position="82"/>
    </location>
</feature>
<dbReference type="Gramene" id="rna27781">
    <property type="protein sequence ID" value="RHN64905.1"/>
    <property type="gene ID" value="gene27781"/>
</dbReference>
<proteinExistence type="predicted"/>
<dbReference type="AlphaFoldDB" id="A0A396IM11"/>
<protein>
    <recommendedName>
        <fullName evidence="4">Transmembrane protein</fullName>
    </recommendedName>
</protein>
<gene>
    <name evidence="2" type="ORF">MtrunA17_Chr4g0074141</name>
</gene>
<name>A0A396IM11_MEDTR</name>
<feature type="transmembrane region" description="Helical" evidence="1">
    <location>
        <begin position="88"/>
        <end position="114"/>
    </location>
</feature>
<organism evidence="2 3">
    <name type="scientific">Medicago truncatula</name>
    <name type="common">Barrel medic</name>
    <name type="synonym">Medicago tribuloides</name>
    <dbReference type="NCBI Taxonomy" id="3880"/>
    <lineage>
        <taxon>Eukaryota</taxon>
        <taxon>Viridiplantae</taxon>
        <taxon>Streptophyta</taxon>
        <taxon>Embryophyta</taxon>
        <taxon>Tracheophyta</taxon>
        <taxon>Spermatophyta</taxon>
        <taxon>Magnoliopsida</taxon>
        <taxon>eudicotyledons</taxon>
        <taxon>Gunneridae</taxon>
        <taxon>Pentapetalae</taxon>
        <taxon>rosids</taxon>
        <taxon>fabids</taxon>
        <taxon>Fabales</taxon>
        <taxon>Fabaceae</taxon>
        <taxon>Papilionoideae</taxon>
        <taxon>50 kb inversion clade</taxon>
        <taxon>NPAAA clade</taxon>
        <taxon>Hologalegina</taxon>
        <taxon>IRL clade</taxon>
        <taxon>Trifolieae</taxon>
        <taxon>Medicago</taxon>
    </lineage>
</organism>
<evidence type="ECO:0000313" key="3">
    <source>
        <dbReference type="Proteomes" id="UP000265566"/>
    </source>
</evidence>
<keyword evidence="1" id="KW-0472">Membrane</keyword>